<organism evidence="1 2">
    <name type="scientific">Nocardia vinacea</name>
    <dbReference type="NCBI Taxonomy" id="96468"/>
    <lineage>
        <taxon>Bacteria</taxon>
        <taxon>Bacillati</taxon>
        <taxon>Actinomycetota</taxon>
        <taxon>Actinomycetes</taxon>
        <taxon>Mycobacteriales</taxon>
        <taxon>Nocardiaceae</taxon>
        <taxon>Nocardia</taxon>
    </lineage>
</organism>
<evidence type="ECO:0000313" key="2">
    <source>
        <dbReference type="Proteomes" id="UP001432062"/>
    </source>
</evidence>
<proteinExistence type="predicted"/>
<dbReference type="EMBL" id="CP109441">
    <property type="protein sequence ID" value="WUV42699.1"/>
    <property type="molecule type" value="Genomic_DNA"/>
</dbReference>
<name>A0ABZ1YHK0_9NOCA</name>
<evidence type="ECO:0000313" key="1">
    <source>
        <dbReference type="EMBL" id="WUV42699.1"/>
    </source>
</evidence>
<keyword evidence="2" id="KW-1185">Reference proteome</keyword>
<dbReference type="RefSeq" id="WP_329405310.1">
    <property type="nucleotide sequence ID" value="NZ_CP109441.1"/>
</dbReference>
<dbReference type="Pfam" id="PF19807">
    <property type="entry name" value="DUF6290"/>
    <property type="match status" value="1"/>
</dbReference>
<accession>A0ABZ1YHK0</accession>
<gene>
    <name evidence="1" type="ORF">OG563_25950</name>
</gene>
<reference evidence="1" key="1">
    <citation type="submission" date="2022-10" db="EMBL/GenBank/DDBJ databases">
        <title>The complete genomes of actinobacterial strains from the NBC collection.</title>
        <authorList>
            <person name="Joergensen T.S."/>
            <person name="Alvarez Arevalo M."/>
            <person name="Sterndorff E.B."/>
            <person name="Faurdal D."/>
            <person name="Vuksanovic O."/>
            <person name="Mourched A.-S."/>
            <person name="Charusanti P."/>
            <person name="Shaw S."/>
            <person name="Blin K."/>
            <person name="Weber T."/>
        </authorList>
    </citation>
    <scope>NUCLEOTIDE SEQUENCE</scope>
    <source>
        <strain evidence="1">NBC_01482</strain>
    </source>
</reference>
<sequence length="86" mass="9695">MAGRSSSPQGGNISTFSVRMREKDYQLLEQIAILRGVPVAELAREFLLEGIRKALDPVQIEQLMDERKRKLLEAAEAMRAEESHNA</sequence>
<dbReference type="InterPro" id="IPR046257">
    <property type="entry name" value="DUF6290"/>
</dbReference>
<protein>
    <submittedName>
        <fullName evidence="1">DUF6290 family protein</fullName>
    </submittedName>
</protein>
<dbReference type="Proteomes" id="UP001432062">
    <property type="component" value="Chromosome"/>
</dbReference>